<dbReference type="HOGENOM" id="CLU_121881_0_0_5"/>
<dbReference type="InterPro" id="IPR018588">
    <property type="entry name" value="Dihaem_cytochrome-c"/>
</dbReference>
<sequence length="157" mass="17442">MRMVFAGALVLSLLPGTLWAGGDDWVPPVTDPLTLKECGECHMAFQAGFLPARSWDKMMDTLDDHFGDNASLPPESVAAIRAYLTANAGDTRPAGLSREFLSWVKPGGMPQRISENPEFVREHRRITPERLKQTQAMTLINCPACHKRAAEGWYEDD</sequence>
<evidence type="ECO:0000313" key="3">
    <source>
        <dbReference type="Proteomes" id="UP000033220"/>
    </source>
</evidence>
<evidence type="ECO:0000256" key="1">
    <source>
        <dbReference type="SAM" id="SignalP"/>
    </source>
</evidence>
<dbReference type="RefSeq" id="WP_014415115.1">
    <property type="nucleotide sequence ID" value="NC_017059.1"/>
</dbReference>
<dbReference type="AlphaFoldDB" id="H6SKG5"/>
<dbReference type="Pfam" id="PF09626">
    <property type="entry name" value="DHC"/>
    <property type="match status" value="1"/>
</dbReference>
<accession>H6SKG5</accession>
<dbReference type="EMBL" id="HE663493">
    <property type="protein sequence ID" value="CCG08480.1"/>
    <property type="molecule type" value="Genomic_DNA"/>
</dbReference>
<dbReference type="STRING" id="1150469.RSPPHO_01854"/>
<keyword evidence="1" id="KW-0732">Signal</keyword>
<feature type="chain" id="PRO_5003607109" evidence="1">
    <location>
        <begin position="21"/>
        <end position="157"/>
    </location>
</feature>
<organism evidence="2 3">
    <name type="scientific">Pararhodospirillum photometricum DSM 122</name>
    <dbReference type="NCBI Taxonomy" id="1150469"/>
    <lineage>
        <taxon>Bacteria</taxon>
        <taxon>Pseudomonadati</taxon>
        <taxon>Pseudomonadota</taxon>
        <taxon>Alphaproteobacteria</taxon>
        <taxon>Rhodospirillales</taxon>
        <taxon>Rhodospirillaceae</taxon>
        <taxon>Pararhodospirillum</taxon>
    </lineage>
</organism>
<dbReference type="KEGG" id="rpm:RSPPHO_01854"/>
<feature type="signal peptide" evidence="1">
    <location>
        <begin position="1"/>
        <end position="20"/>
    </location>
</feature>
<reference evidence="2 3" key="1">
    <citation type="submission" date="2012-02" db="EMBL/GenBank/DDBJ databases">
        <title>Shotgun genome sequence of Phaeospirillum photometricum DSM 122.</title>
        <authorList>
            <person name="Duquesne K."/>
            <person name="Sturgis J."/>
        </authorList>
    </citation>
    <scope>NUCLEOTIDE SEQUENCE [LARGE SCALE GENOMIC DNA]</scope>
    <source>
        <strain evidence="3">DSM122</strain>
    </source>
</reference>
<dbReference type="Proteomes" id="UP000033220">
    <property type="component" value="Chromosome DSM 122"/>
</dbReference>
<name>H6SKG5_PARPM</name>
<protein>
    <submittedName>
        <fullName evidence="2">Diheme cytochrome c</fullName>
    </submittedName>
</protein>
<dbReference type="PATRIC" id="fig|1150469.3.peg.2086"/>
<dbReference type="eggNOG" id="COG3658">
    <property type="taxonomic scope" value="Bacteria"/>
</dbReference>
<dbReference type="OrthoDB" id="5296814at2"/>
<gene>
    <name evidence="2" type="ORF">RSPPHO_01854</name>
</gene>
<keyword evidence="3" id="KW-1185">Reference proteome</keyword>
<evidence type="ECO:0000313" key="2">
    <source>
        <dbReference type="EMBL" id="CCG08480.1"/>
    </source>
</evidence>
<proteinExistence type="predicted"/>